<sequence>MKKQILLSLILAGSMVTAAHAEEQANQQANTSTVKVTDVQNKEEAAKDIDNEITNAKMRAESGSKSKWSMSADLTYNGGNLVDPLGKVRPNYSGEASQQGVTQMFGDIGVSYRIDPKNRLSLSTGISVVHPLHSSADEISKMSSDGGATDVSTPSISYGHTARIGTTQNSFSASYSHATADYDVNVTKSIGAVGFGHTMIFDIANSNWQPGISTSIGYSVFSDDATATDVIGNKRRRSDYSFGVYPFAEYAFNDTFSFRTVFRPFSYSHMRSDEAGTFEKSMYTQSMGLGIAITRDIYLYPNMQFAPENLKPELTNVGLNTTLNVF</sequence>
<keyword evidence="3" id="KW-1185">Reference proteome</keyword>
<protein>
    <recommendedName>
        <fullName evidence="4">DUF3570 domain-containing protein</fullName>
    </recommendedName>
</protein>
<dbReference type="RefSeq" id="WP_243538625.1">
    <property type="nucleotide sequence ID" value="NZ_CP093442.1"/>
</dbReference>
<dbReference type="Proteomes" id="UP000830116">
    <property type="component" value="Chromosome"/>
</dbReference>
<reference evidence="2" key="1">
    <citation type="submission" date="2022-03" db="EMBL/GenBank/DDBJ databases">
        <title>Genome Identification and Characterization of new species Bdellovibrio reynosense LBG001 sp. nov. from a Mexico soil sample.</title>
        <authorList>
            <person name="Camilli A."/>
            <person name="Ajao Y."/>
            <person name="Guo X."/>
        </authorList>
    </citation>
    <scope>NUCLEOTIDE SEQUENCE</scope>
    <source>
        <strain evidence="2">LBG001</strain>
    </source>
</reference>
<dbReference type="EMBL" id="CP093442">
    <property type="protein sequence ID" value="UOF02007.1"/>
    <property type="molecule type" value="Genomic_DNA"/>
</dbReference>
<evidence type="ECO:0000313" key="2">
    <source>
        <dbReference type="EMBL" id="UOF02007.1"/>
    </source>
</evidence>
<gene>
    <name evidence="2" type="ORF">MNR06_03445</name>
</gene>
<evidence type="ECO:0000256" key="1">
    <source>
        <dbReference type="SAM" id="SignalP"/>
    </source>
</evidence>
<feature type="chain" id="PRO_5046249932" description="DUF3570 domain-containing protein" evidence="1">
    <location>
        <begin position="22"/>
        <end position="326"/>
    </location>
</feature>
<feature type="signal peptide" evidence="1">
    <location>
        <begin position="1"/>
        <end position="21"/>
    </location>
</feature>
<accession>A0ABY4CAP7</accession>
<evidence type="ECO:0008006" key="4">
    <source>
        <dbReference type="Google" id="ProtNLM"/>
    </source>
</evidence>
<organism evidence="2 3">
    <name type="scientific">Bdellovibrio reynosensis</name>
    <dbReference type="NCBI Taxonomy" id="2835041"/>
    <lineage>
        <taxon>Bacteria</taxon>
        <taxon>Pseudomonadati</taxon>
        <taxon>Bdellovibrionota</taxon>
        <taxon>Bdellovibrionia</taxon>
        <taxon>Bdellovibrionales</taxon>
        <taxon>Pseudobdellovibrionaceae</taxon>
        <taxon>Bdellovibrio</taxon>
    </lineage>
</organism>
<proteinExistence type="predicted"/>
<evidence type="ECO:0000313" key="3">
    <source>
        <dbReference type="Proteomes" id="UP000830116"/>
    </source>
</evidence>
<keyword evidence="1" id="KW-0732">Signal</keyword>
<name>A0ABY4CAP7_9BACT</name>